<feature type="compositionally biased region" description="Polar residues" evidence="1">
    <location>
        <begin position="188"/>
        <end position="209"/>
    </location>
</feature>
<feature type="region of interest" description="Disordered" evidence="1">
    <location>
        <begin position="1"/>
        <end position="95"/>
    </location>
</feature>
<dbReference type="GeneID" id="38119566"/>
<feature type="region of interest" description="Disordered" evidence="1">
    <location>
        <begin position="223"/>
        <end position="244"/>
    </location>
</feature>
<evidence type="ECO:0000313" key="2">
    <source>
        <dbReference type="EMBL" id="RDW67330.1"/>
    </source>
</evidence>
<feature type="region of interest" description="Disordered" evidence="1">
    <location>
        <begin position="186"/>
        <end position="209"/>
    </location>
</feature>
<dbReference type="EMBL" id="PVWQ01000012">
    <property type="protein sequence ID" value="RDW67330.1"/>
    <property type="molecule type" value="Genomic_DNA"/>
</dbReference>
<organism evidence="2 3">
    <name type="scientific">Aspergillus mulundensis</name>
    <dbReference type="NCBI Taxonomy" id="1810919"/>
    <lineage>
        <taxon>Eukaryota</taxon>
        <taxon>Fungi</taxon>
        <taxon>Dikarya</taxon>
        <taxon>Ascomycota</taxon>
        <taxon>Pezizomycotina</taxon>
        <taxon>Eurotiomycetes</taxon>
        <taxon>Eurotiomycetidae</taxon>
        <taxon>Eurotiales</taxon>
        <taxon>Aspergillaceae</taxon>
        <taxon>Aspergillus</taxon>
        <taxon>Aspergillus subgen. Nidulantes</taxon>
    </lineage>
</organism>
<dbReference type="Proteomes" id="UP000256690">
    <property type="component" value="Unassembled WGS sequence"/>
</dbReference>
<dbReference type="RefSeq" id="XP_026600298.1">
    <property type="nucleotide sequence ID" value="XM_026751212.1"/>
</dbReference>
<comment type="caution">
    <text evidence="2">The sequence shown here is derived from an EMBL/GenBank/DDBJ whole genome shotgun (WGS) entry which is preliminary data.</text>
</comment>
<dbReference type="OrthoDB" id="5426563at2759"/>
<feature type="region of interest" description="Disordered" evidence="1">
    <location>
        <begin position="408"/>
        <end position="438"/>
    </location>
</feature>
<evidence type="ECO:0000256" key="1">
    <source>
        <dbReference type="SAM" id="MobiDB-lite"/>
    </source>
</evidence>
<accession>A0A3D8R090</accession>
<keyword evidence="3" id="KW-1185">Reference proteome</keyword>
<gene>
    <name evidence="2" type="ORF">DSM5745_09196</name>
</gene>
<sequence length="507" mass="55929">MNWTGGRLRRHSEINAKSRKQTFGKTSAASKDRGPHQISLFNNIIRHRGGDEKSGLDDNGTTAIPGLDSRNKTTENLPLPSQPTSNNGTDSKPPDRLERIKRQLLETADWGAVGAARPVQVAFTPQEDLERFGKRRRLTKDDHERLNTSIAVPPRPRGEAFVGAQADVPENLEIRIDGRRLGERDAMPSQQDAAVNQDSHPSAISSQSMLLDRDSPGLNLRLNVENIPRNGNSRSRSTRSASRLSMLSNDHQLDYLTEIPLMTGRQPDGQGILHRNLSGSMDWVPEERVLDPRQSNESSLIIPQPESPVRRRFTIDEQAIADSQGKFVVSSPVVERPTTQLWHGQLGHAGSPQNCVIPSLGSSSQTRPRIGIQFQRSMEDLVRSPAPQSSIPRFGWLPQTHRGLQQLRGNQAAGRSVTQAQERNNLWTNQTGESQPSPVRIIYGQPIVFEEPDVDADGCGREQSGQITDFDAGLQYPDLSSGDAFSSSLGSPLTKLEKLANRIPPAT</sequence>
<reference evidence="2 3" key="1">
    <citation type="journal article" date="2018" name="IMA Fungus">
        <title>IMA Genome-F 9: Draft genome sequence of Annulohypoxylon stygium, Aspergillus mulundensis, Berkeleyomyces basicola (syn. Thielaviopsis basicola), Ceratocystis smalleyi, two Cercospora beticola strains, Coleophoma cylindrospora, Fusarium fracticaudum, Phialophora cf. hyalina, and Morchella septimelata.</title>
        <authorList>
            <person name="Wingfield B.D."/>
            <person name="Bills G.F."/>
            <person name="Dong Y."/>
            <person name="Huang W."/>
            <person name="Nel W.J."/>
            <person name="Swalarsk-Parry B.S."/>
            <person name="Vaghefi N."/>
            <person name="Wilken P.M."/>
            <person name="An Z."/>
            <person name="de Beer Z.W."/>
            <person name="De Vos L."/>
            <person name="Chen L."/>
            <person name="Duong T.A."/>
            <person name="Gao Y."/>
            <person name="Hammerbacher A."/>
            <person name="Kikkert J.R."/>
            <person name="Li Y."/>
            <person name="Li H."/>
            <person name="Li K."/>
            <person name="Li Q."/>
            <person name="Liu X."/>
            <person name="Ma X."/>
            <person name="Naidoo K."/>
            <person name="Pethybridge S.J."/>
            <person name="Sun J."/>
            <person name="Steenkamp E.T."/>
            <person name="van der Nest M.A."/>
            <person name="van Wyk S."/>
            <person name="Wingfield M.J."/>
            <person name="Xiong C."/>
            <person name="Yue Q."/>
            <person name="Zhang X."/>
        </authorList>
    </citation>
    <scope>NUCLEOTIDE SEQUENCE [LARGE SCALE GENOMIC DNA]</scope>
    <source>
        <strain evidence="2 3">DSM 5745</strain>
    </source>
</reference>
<dbReference type="AlphaFoldDB" id="A0A3D8R090"/>
<feature type="compositionally biased region" description="Low complexity" evidence="1">
    <location>
        <begin position="233"/>
        <end position="244"/>
    </location>
</feature>
<feature type="compositionally biased region" description="Polar residues" evidence="1">
    <location>
        <begin position="416"/>
        <end position="437"/>
    </location>
</feature>
<proteinExistence type="predicted"/>
<protein>
    <submittedName>
        <fullName evidence="2">Uncharacterized protein</fullName>
    </submittedName>
</protein>
<evidence type="ECO:0000313" key="3">
    <source>
        <dbReference type="Proteomes" id="UP000256690"/>
    </source>
</evidence>
<name>A0A3D8R090_9EURO</name>